<dbReference type="Proteomes" id="UP000202485">
    <property type="component" value="Unassembled WGS sequence"/>
</dbReference>
<dbReference type="EMBL" id="FXYG01000004">
    <property type="protein sequence ID" value="SMX48589.1"/>
    <property type="molecule type" value="Genomic_DNA"/>
</dbReference>
<proteinExistence type="predicted"/>
<protein>
    <recommendedName>
        <fullName evidence="4">Outer membrane protein beta-barrel domain-containing protein</fullName>
    </recommendedName>
</protein>
<reference evidence="3" key="1">
    <citation type="submission" date="2017-05" db="EMBL/GenBank/DDBJ databases">
        <authorList>
            <person name="Rodrigo-Torres L."/>
            <person name="Arahal R. D."/>
            <person name="Lucena T."/>
        </authorList>
    </citation>
    <scope>NUCLEOTIDE SEQUENCE [LARGE SCALE GENOMIC DNA]</scope>
    <source>
        <strain evidence="3">CECT 8715</strain>
    </source>
</reference>
<evidence type="ECO:0008006" key="4">
    <source>
        <dbReference type="Google" id="ProtNLM"/>
    </source>
</evidence>
<dbReference type="OrthoDB" id="6555107at2"/>
<name>A0A238L0P6_9RHOB</name>
<dbReference type="RefSeq" id="WP_093964984.1">
    <property type="nucleotide sequence ID" value="NZ_FXYG01000004.1"/>
</dbReference>
<organism evidence="2 3">
    <name type="scientific">Ruegeria arenilitoris</name>
    <dbReference type="NCBI Taxonomy" id="1173585"/>
    <lineage>
        <taxon>Bacteria</taxon>
        <taxon>Pseudomonadati</taxon>
        <taxon>Pseudomonadota</taxon>
        <taxon>Alphaproteobacteria</taxon>
        <taxon>Rhodobacterales</taxon>
        <taxon>Roseobacteraceae</taxon>
        <taxon>Ruegeria</taxon>
    </lineage>
</organism>
<feature type="signal peptide" evidence="1">
    <location>
        <begin position="1"/>
        <end position="26"/>
    </location>
</feature>
<dbReference type="AlphaFoldDB" id="A0A238L0P6"/>
<keyword evidence="1" id="KW-0732">Signal</keyword>
<evidence type="ECO:0000313" key="3">
    <source>
        <dbReference type="Proteomes" id="UP000202485"/>
    </source>
</evidence>
<accession>A0A238L0P6</accession>
<evidence type="ECO:0000313" key="2">
    <source>
        <dbReference type="EMBL" id="SMX48589.1"/>
    </source>
</evidence>
<keyword evidence="3" id="KW-1185">Reference proteome</keyword>
<evidence type="ECO:0000256" key="1">
    <source>
        <dbReference type="SAM" id="SignalP"/>
    </source>
</evidence>
<feature type="chain" id="PRO_5013099473" description="Outer membrane protein beta-barrel domain-containing protein" evidence="1">
    <location>
        <begin position="27"/>
        <end position="261"/>
    </location>
</feature>
<gene>
    <name evidence="2" type="ORF">RUA8715_03541</name>
</gene>
<sequence length="261" mass="28100">MNALKCLKAVCLPVAAIICAPNVTVAQDTGLGSWDWQAEVYFWGADLGGETTTGADISMPIDTIIEDLKLGFMGAIFAEKDDWLFFADAFYLDLGDSAGTSASVGPIEVDVNGSFDLKGFQSTFGAGYKIMKTAGTTLHATGGVRFLWLDGKVEVDATEAVGGSPIDGQVIRENEAGNNWDVVVGLRGITELNDKWYLSYYGDIGAGNSDLTWQASLAANYRMNRADLVIGYRYMDFDLDNFGPIDDLNLGGPFLGVKFSF</sequence>